<dbReference type="Gene3D" id="3.30.450.20">
    <property type="entry name" value="PAS domain"/>
    <property type="match status" value="1"/>
</dbReference>
<dbReference type="GO" id="GO:0016301">
    <property type="term" value="F:kinase activity"/>
    <property type="evidence" value="ECO:0007669"/>
    <property type="project" value="UniProtKB-KW"/>
</dbReference>
<dbReference type="GO" id="GO:0005886">
    <property type="term" value="C:plasma membrane"/>
    <property type="evidence" value="ECO:0007669"/>
    <property type="project" value="UniProtKB-SubCell"/>
</dbReference>
<dbReference type="InterPro" id="IPR033480">
    <property type="entry name" value="sCache_2"/>
</dbReference>
<protein>
    <submittedName>
        <fullName evidence="8">Histidine kinase</fullName>
    </submittedName>
</protein>
<reference evidence="8 9" key="1">
    <citation type="submission" date="2019-12" db="EMBL/GenBank/DDBJ databases">
        <title>Novel species isolated from a subtropical stream in China.</title>
        <authorList>
            <person name="Lu H."/>
        </authorList>
    </citation>
    <scope>NUCLEOTIDE SEQUENCE [LARGE SCALE GENOMIC DNA]</scope>
    <source>
        <strain evidence="8 9">FT107W</strain>
    </source>
</reference>
<evidence type="ECO:0000256" key="2">
    <source>
        <dbReference type="ARBA" id="ARBA00022475"/>
    </source>
</evidence>
<keyword evidence="3" id="KW-0812">Transmembrane</keyword>
<organism evidence="8 9">
    <name type="scientific">Duganella vulcania</name>
    <dbReference type="NCBI Taxonomy" id="2692166"/>
    <lineage>
        <taxon>Bacteria</taxon>
        <taxon>Pseudomonadati</taxon>
        <taxon>Pseudomonadota</taxon>
        <taxon>Betaproteobacteria</taxon>
        <taxon>Burkholderiales</taxon>
        <taxon>Oxalobacteraceae</taxon>
        <taxon>Telluria group</taxon>
        <taxon>Duganella</taxon>
    </lineage>
</organism>
<evidence type="ECO:0000256" key="3">
    <source>
        <dbReference type="ARBA" id="ARBA00022692"/>
    </source>
</evidence>
<feature type="domain" description="Single Cache" evidence="7">
    <location>
        <begin position="22"/>
        <end position="108"/>
    </location>
</feature>
<keyword evidence="5" id="KW-0472">Membrane</keyword>
<comment type="subcellular location">
    <subcellularLocation>
        <location evidence="1">Cell membrane</location>
        <topology evidence="1">Multi-pass membrane protein</topology>
    </subcellularLocation>
</comment>
<dbReference type="Pfam" id="PF08269">
    <property type="entry name" value="dCache_2"/>
    <property type="match status" value="1"/>
</dbReference>
<dbReference type="SMART" id="SM01049">
    <property type="entry name" value="Cache_2"/>
    <property type="match status" value="1"/>
</dbReference>
<keyword evidence="9" id="KW-1185">Reference proteome</keyword>
<keyword evidence="8" id="KW-0808">Transferase</keyword>
<keyword evidence="2" id="KW-1003">Cell membrane</keyword>
<dbReference type="AlphaFoldDB" id="A0A845HB41"/>
<keyword evidence="8" id="KW-0418">Kinase</keyword>
<dbReference type="EMBL" id="WWCV01000007">
    <property type="protein sequence ID" value="MYN16322.1"/>
    <property type="molecule type" value="Genomic_DNA"/>
</dbReference>
<evidence type="ECO:0000256" key="5">
    <source>
        <dbReference type="ARBA" id="ARBA00023136"/>
    </source>
</evidence>
<evidence type="ECO:0000256" key="4">
    <source>
        <dbReference type="ARBA" id="ARBA00022989"/>
    </source>
</evidence>
<keyword evidence="4" id="KW-1133">Transmembrane helix</keyword>
<evidence type="ECO:0000259" key="7">
    <source>
        <dbReference type="SMART" id="SM01049"/>
    </source>
</evidence>
<dbReference type="Proteomes" id="UP000484875">
    <property type="component" value="Unassembled WGS sequence"/>
</dbReference>
<proteinExistence type="predicted"/>
<evidence type="ECO:0000256" key="1">
    <source>
        <dbReference type="ARBA" id="ARBA00004651"/>
    </source>
</evidence>
<evidence type="ECO:0000313" key="8">
    <source>
        <dbReference type="EMBL" id="MYN16322.1"/>
    </source>
</evidence>
<dbReference type="RefSeq" id="WP_161089044.1">
    <property type="nucleotide sequence ID" value="NZ_WWCV01000007.1"/>
</dbReference>
<name>A0A845HB41_9BURK</name>
<feature type="chain" id="PRO_5032416083" evidence="6">
    <location>
        <begin position="24"/>
        <end position="156"/>
    </location>
</feature>
<sequence length="156" mass="17190">MKQFISKILLLAMTALLATGAYAANDRANAEDCVALVKKAVAYIKANGKDKAFAEFNNSKGQFVDRNLYIFVYDLNGVSLAIGNGNASKMVGKNLIDMRDAEGTYIIKGLIQTAKTKNQGWFDYKWPNPVTKGIEEKSSYVEKVDDYLVGAGIYKQ</sequence>
<evidence type="ECO:0000313" key="9">
    <source>
        <dbReference type="Proteomes" id="UP000484875"/>
    </source>
</evidence>
<feature type="signal peptide" evidence="6">
    <location>
        <begin position="1"/>
        <end position="23"/>
    </location>
</feature>
<comment type="caution">
    <text evidence="8">The sequence shown here is derived from an EMBL/GenBank/DDBJ whole genome shotgun (WGS) entry which is preliminary data.</text>
</comment>
<keyword evidence="6" id="KW-0732">Signal</keyword>
<gene>
    <name evidence="8" type="ORF">GTP81_06115</name>
</gene>
<accession>A0A845HB41</accession>
<dbReference type="InterPro" id="IPR004010">
    <property type="entry name" value="Double_Cache_2"/>
</dbReference>
<evidence type="ECO:0000256" key="6">
    <source>
        <dbReference type="SAM" id="SignalP"/>
    </source>
</evidence>